<dbReference type="InterPro" id="IPR025194">
    <property type="entry name" value="RodZ-like_C"/>
</dbReference>
<dbReference type="AlphaFoldDB" id="A0AA46DXK9"/>
<evidence type="ECO:0000313" key="5">
    <source>
        <dbReference type="Proteomes" id="UP000294678"/>
    </source>
</evidence>
<sequence>MENKIGEILKKAREEKGFDIAYIAEQTKIQKRYLIALEEGNYNELPGEVHIKGFLRNYCREVGLDSNKIIEMYNQYKNENFEEEENEVDDKNGILNLIIAGIVIIFLGIILLNIIDKKDENIVQEKQNISNNKNSNIKKIEKEALKTNKENNKEEKNVENENKLIKKIEIIEEKKVAKEEKNDKIDIYKEIKIIANGISWIEIKKNNKEYFTGFLKNEEKIIKVKKEEKIYIKIGDAGVVKLINDGKDLGKIGNKGEVKKFNF</sequence>
<dbReference type="Pfam" id="PF13413">
    <property type="entry name" value="HTH_25"/>
    <property type="match status" value="1"/>
</dbReference>
<proteinExistence type="predicted"/>
<dbReference type="Pfam" id="PF13464">
    <property type="entry name" value="RodZ_C"/>
    <property type="match status" value="1"/>
</dbReference>
<dbReference type="Proteomes" id="UP000294678">
    <property type="component" value="Unassembled WGS sequence"/>
</dbReference>
<dbReference type="InterPro" id="IPR010982">
    <property type="entry name" value="Lambda_DNA-bd_dom_sf"/>
</dbReference>
<evidence type="ECO:0000313" key="4">
    <source>
        <dbReference type="EMBL" id="TDT68579.1"/>
    </source>
</evidence>
<gene>
    <name evidence="4" type="ORF">EV215_1646</name>
</gene>
<dbReference type="EMBL" id="SOBG01000007">
    <property type="protein sequence ID" value="TDT68579.1"/>
    <property type="molecule type" value="Genomic_DNA"/>
</dbReference>
<keyword evidence="5" id="KW-1185">Reference proteome</keyword>
<organism evidence="4 5">
    <name type="scientific">Hypnocyclicus thermotrophus</name>
    <dbReference type="NCBI Taxonomy" id="1627895"/>
    <lineage>
        <taxon>Bacteria</taxon>
        <taxon>Fusobacteriati</taxon>
        <taxon>Fusobacteriota</taxon>
        <taxon>Fusobacteriia</taxon>
        <taxon>Fusobacteriales</taxon>
        <taxon>Fusobacteriaceae</taxon>
        <taxon>Hypnocyclicus</taxon>
    </lineage>
</organism>
<dbReference type="RefSeq" id="WP_134113513.1">
    <property type="nucleotide sequence ID" value="NZ_SOBG01000007.1"/>
</dbReference>
<dbReference type="GO" id="GO:0003677">
    <property type="term" value="F:DNA binding"/>
    <property type="evidence" value="ECO:0007669"/>
    <property type="project" value="InterPro"/>
</dbReference>
<dbReference type="PANTHER" id="PTHR34475">
    <property type="match status" value="1"/>
</dbReference>
<reference evidence="4 5" key="1">
    <citation type="submission" date="2019-03" db="EMBL/GenBank/DDBJ databases">
        <title>Genomic Encyclopedia of Type Strains, Phase IV (KMG-IV): sequencing the most valuable type-strain genomes for metagenomic binning, comparative biology and taxonomic classification.</title>
        <authorList>
            <person name="Goeker M."/>
        </authorList>
    </citation>
    <scope>NUCLEOTIDE SEQUENCE [LARGE SCALE GENOMIC DNA]</scope>
    <source>
        <strain evidence="4 5">DSM 100055</strain>
    </source>
</reference>
<dbReference type="PANTHER" id="PTHR34475:SF1">
    <property type="entry name" value="CYTOSKELETON PROTEIN RODZ"/>
    <property type="match status" value="1"/>
</dbReference>
<dbReference type="InterPro" id="IPR050400">
    <property type="entry name" value="Bact_Cytoskel_RodZ"/>
</dbReference>
<dbReference type="Gene3D" id="1.10.260.40">
    <property type="entry name" value="lambda repressor-like DNA-binding domains"/>
    <property type="match status" value="1"/>
</dbReference>
<keyword evidence="2" id="KW-0812">Transmembrane</keyword>
<keyword evidence="2" id="KW-0472">Membrane</keyword>
<keyword evidence="1" id="KW-0175">Coiled coil</keyword>
<keyword evidence="2" id="KW-1133">Transmembrane helix</keyword>
<feature type="coiled-coil region" evidence="1">
    <location>
        <begin position="123"/>
        <end position="181"/>
    </location>
</feature>
<evidence type="ECO:0000256" key="2">
    <source>
        <dbReference type="SAM" id="Phobius"/>
    </source>
</evidence>
<protein>
    <submittedName>
        <fullName evidence="4">Uncharacterized protein DUF4115</fullName>
    </submittedName>
</protein>
<dbReference type="SUPFAM" id="SSF47413">
    <property type="entry name" value="lambda repressor-like DNA-binding domains"/>
    <property type="match status" value="1"/>
</dbReference>
<comment type="caution">
    <text evidence="4">The sequence shown here is derived from an EMBL/GenBank/DDBJ whole genome shotgun (WGS) entry which is preliminary data.</text>
</comment>
<accession>A0AA46DXK9</accession>
<evidence type="ECO:0000256" key="1">
    <source>
        <dbReference type="SAM" id="Coils"/>
    </source>
</evidence>
<name>A0AA46DXK9_9FUSO</name>
<evidence type="ECO:0000259" key="3">
    <source>
        <dbReference type="Pfam" id="PF13464"/>
    </source>
</evidence>
<feature type="domain" description="Cytoskeleton protein RodZ-like C-terminal" evidence="3">
    <location>
        <begin position="194"/>
        <end position="261"/>
    </location>
</feature>
<feature type="transmembrane region" description="Helical" evidence="2">
    <location>
        <begin position="94"/>
        <end position="115"/>
    </location>
</feature>